<name>A0A6D2HLC9_9BRAS</name>
<evidence type="ECO:0000259" key="2">
    <source>
        <dbReference type="Pfam" id="PF05617"/>
    </source>
</evidence>
<organism evidence="3 4">
    <name type="scientific">Microthlaspi erraticum</name>
    <dbReference type="NCBI Taxonomy" id="1685480"/>
    <lineage>
        <taxon>Eukaryota</taxon>
        <taxon>Viridiplantae</taxon>
        <taxon>Streptophyta</taxon>
        <taxon>Embryophyta</taxon>
        <taxon>Tracheophyta</taxon>
        <taxon>Spermatophyta</taxon>
        <taxon>Magnoliopsida</taxon>
        <taxon>eudicotyledons</taxon>
        <taxon>Gunneridae</taxon>
        <taxon>Pentapetalae</taxon>
        <taxon>rosids</taxon>
        <taxon>malvids</taxon>
        <taxon>Brassicales</taxon>
        <taxon>Brassicaceae</taxon>
        <taxon>Coluteocarpeae</taxon>
        <taxon>Microthlaspi</taxon>
    </lineage>
</organism>
<feature type="domain" description="Prolamin-like" evidence="2">
    <location>
        <begin position="69"/>
        <end position="142"/>
    </location>
</feature>
<evidence type="ECO:0000313" key="3">
    <source>
        <dbReference type="EMBL" id="CAA7016181.1"/>
    </source>
</evidence>
<accession>A0A6D2HLC9</accession>
<keyword evidence="4" id="KW-1185">Reference proteome</keyword>
<evidence type="ECO:0000313" key="4">
    <source>
        <dbReference type="Proteomes" id="UP000467841"/>
    </source>
</evidence>
<sequence>MVSPIFSQEIDQYSEELPEDVNISPTSDFEIYVESPDESPLEEADSPTMEHDMELADHYTYKRLDFLQDCLEKQNSKCRDSIFKDLLDETTQILTDECCRDLLKIGKDCHLGLAQLILSSYKYKNIAFKAIPKTKQSWNDCVRRVGNQIGVPVSLED</sequence>
<dbReference type="OrthoDB" id="1603029at2759"/>
<dbReference type="PANTHER" id="PTHR31207:SF23">
    <property type="entry name" value="DOWNREGULATED IN DIF1 18-RELATED"/>
    <property type="match status" value="1"/>
</dbReference>
<dbReference type="InterPro" id="IPR040220">
    <property type="entry name" value="DD11"/>
</dbReference>
<dbReference type="Proteomes" id="UP000467841">
    <property type="component" value="Unassembled WGS sequence"/>
</dbReference>
<dbReference type="InterPro" id="IPR008502">
    <property type="entry name" value="Prolamin-like"/>
</dbReference>
<dbReference type="PANTHER" id="PTHR31207">
    <property type="entry name" value="ECA1 GAMETOGENESIS FAMILY PROTEIN (DUF784)-RELATED-RELATED"/>
    <property type="match status" value="1"/>
</dbReference>
<dbReference type="Pfam" id="PF05617">
    <property type="entry name" value="Prolamin_like"/>
    <property type="match status" value="1"/>
</dbReference>
<gene>
    <name evidence="3" type="ORF">MERR_LOCUS3416</name>
</gene>
<dbReference type="AlphaFoldDB" id="A0A6D2HLC9"/>
<reference evidence="3" key="1">
    <citation type="submission" date="2020-01" db="EMBL/GenBank/DDBJ databases">
        <authorList>
            <person name="Mishra B."/>
        </authorList>
    </citation>
    <scope>NUCLEOTIDE SEQUENCE [LARGE SCALE GENOMIC DNA]</scope>
</reference>
<protein>
    <recommendedName>
        <fullName evidence="2">Prolamin-like domain-containing protein</fullName>
    </recommendedName>
</protein>
<keyword evidence="1" id="KW-0732">Signal</keyword>
<proteinExistence type="predicted"/>
<evidence type="ECO:0000256" key="1">
    <source>
        <dbReference type="ARBA" id="ARBA00022729"/>
    </source>
</evidence>
<dbReference type="EMBL" id="CACVBM020000222">
    <property type="protein sequence ID" value="CAA7016181.1"/>
    <property type="molecule type" value="Genomic_DNA"/>
</dbReference>
<comment type="caution">
    <text evidence="3">The sequence shown here is derived from an EMBL/GenBank/DDBJ whole genome shotgun (WGS) entry which is preliminary data.</text>
</comment>